<dbReference type="EMBL" id="SSTG01000087">
    <property type="protein sequence ID" value="THG48325.1"/>
    <property type="molecule type" value="Genomic_DNA"/>
</dbReference>
<name>A0AC61S5J1_9BACT</name>
<protein>
    <submittedName>
        <fullName evidence="1">DUF4199 domain-containing protein</fullName>
    </submittedName>
</protein>
<reference evidence="1" key="1">
    <citation type="submission" date="2019-04" db="EMBL/GenBank/DDBJ databases">
        <title>Microbes associate with the intestines of laboratory mice.</title>
        <authorList>
            <person name="Navarre W."/>
            <person name="Wong E."/>
            <person name="Huang K.C."/>
            <person name="Tropini C."/>
            <person name="Ng K."/>
            <person name="Yu B."/>
        </authorList>
    </citation>
    <scope>NUCLEOTIDE SEQUENCE</scope>
    <source>
        <strain evidence="1">NM86_A22</strain>
    </source>
</reference>
<organism evidence="1 2">
    <name type="scientific">Muribaculum caecicola</name>
    <dbReference type="NCBI Taxonomy" id="3038144"/>
    <lineage>
        <taxon>Bacteria</taxon>
        <taxon>Pseudomonadati</taxon>
        <taxon>Bacteroidota</taxon>
        <taxon>Bacteroidia</taxon>
        <taxon>Bacteroidales</taxon>
        <taxon>Muribaculaceae</taxon>
        <taxon>Muribaculum</taxon>
    </lineage>
</organism>
<comment type="caution">
    <text evidence="1">The sequence shown here is derived from an EMBL/GenBank/DDBJ whole genome shotgun (WGS) entry which is preliminary data.</text>
</comment>
<proteinExistence type="predicted"/>
<evidence type="ECO:0000313" key="2">
    <source>
        <dbReference type="Proteomes" id="UP000305401"/>
    </source>
</evidence>
<sequence>METTRSTIYMMYKRSAERGTVFGLYLTSIFLSMAFGITNQAFSVLLFALMCGVPFLIYYWLRNTYKQQNGLSDFSALWMEGIAIFFFGGLLSSFFAFVYIQAVNPHFIETMMQASVDAYHQNPWQGGEVMVEGIETAIKKHIIPSAINVVVDGMWLIVFSGSMLSMLMALLVKMRPIKNGNKMF</sequence>
<evidence type="ECO:0000313" key="1">
    <source>
        <dbReference type="EMBL" id="THG48325.1"/>
    </source>
</evidence>
<accession>A0AC61S5J1</accession>
<keyword evidence="2" id="KW-1185">Reference proteome</keyword>
<gene>
    <name evidence="1" type="ORF">E5990_07360</name>
</gene>
<dbReference type="Proteomes" id="UP000305401">
    <property type="component" value="Unassembled WGS sequence"/>
</dbReference>